<dbReference type="KEGG" id="asha:G8E00_13230"/>
<evidence type="ECO:0000256" key="2">
    <source>
        <dbReference type="SAM" id="SignalP"/>
    </source>
</evidence>
<dbReference type="RefSeq" id="WP_166225297.1">
    <property type="nucleotide sequence ID" value="NZ_CP049801.1"/>
</dbReference>
<feature type="signal peptide" evidence="2">
    <location>
        <begin position="1"/>
        <end position="22"/>
    </location>
</feature>
<evidence type="ECO:0000256" key="1">
    <source>
        <dbReference type="SAM" id="MobiDB-lite"/>
    </source>
</evidence>
<name>A0A6G8RYM2_9GAMM</name>
<organism evidence="3 4">
    <name type="scientific">Acinetobacter shaoyimingii</name>
    <dbReference type="NCBI Taxonomy" id="2715164"/>
    <lineage>
        <taxon>Bacteria</taxon>
        <taxon>Pseudomonadati</taxon>
        <taxon>Pseudomonadota</taxon>
        <taxon>Gammaproteobacteria</taxon>
        <taxon>Moraxellales</taxon>
        <taxon>Moraxellaceae</taxon>
        <taxon>Acinetobacter</taxon>
    </lineage>
</organism>
<dbReference type="Proteomes" id="UP000502297">
    <property type="component" value="Chromosome"/>
</dbReference>
<feature type="compositionally biased region" description="Basic and acidic residues" evidence="1">
    <location>
        <begin position="113"/>
        <end position="129"/>
    </location>
</feature>
<evidence type="ECO:0000313" key="3">
    <source>
        <dbReference type="EMBL" id="QIO06833.1"/>
    </source>
</evidence>
<feature type="region of interest" description="Disordered" evidence="1">
    <location>
        <begin position="24"/>
        <end position="52"/>
    </location>
</feature>
<dbReference type="PROSITE" id="PS51257">
    <property type="entry name" value="PROKAR_LIPOPROTEIN"/>
    <property type="match status" value="1"/>
</dbReference>
<sequence>MNTRSKIALITASVLSAGALTACQTTSTPNDAKGPHKFDGSRHERQMTPEQREQFKKHLEQRKAFAEQFKKACEGKAVGQTTQIKVGEKTIDGTCVSHFKVDRKDMKQVRDGHHPMKGEHRPMKGDFHKGPQQNREPLTDAKRAELTQKFDARLAKLQQRQQAIAQACQGQKVGQTVQIKVGEKTLNGQCQVRFQPNAIVAPTAVKAS</sequence>
<gene>
    <name evidence="3" type="ORF">G8E00_13230</name>
</gene>
<feature type="compositionally biased region" description="Basic and acidic residues" evidence="1">
    <location>
        <begin position="33"/>
        <end position="52"/>
    </location>
</feature>
<keyword evidence="4" id="KW-1185">Reference proteome</keyword>
<feature type="region of interest" description="Disordered" evidence="1">
    <location>
        <begin position="113"/>
        <end position="137"/>
    </location>
</feature>
<proteinExistence type="predicted"/>
<feature type="chain" id="PRO_5026193764" evidence="2">
    <location>
        <begin position="23"/>
        <end position="208"/>
    </location>
</feature>
<accession>A0A6G8RYM2</accession>
<keyword evidence="2" id="KW-0732">Signal</keyword>
<dbReference type="AlphaFoldDB" id="A0A6G8RYM2"/>
<dbReference type="EMBL" id="CP049801">
    <property type="protein sequence ID" value="QIO06833.1"/>
    <property type="molecule type" value="Genomic_DNA"/>
</dbReference>
<protein>
    <submittedName>
        <fullName evidence="3">Uncharacterized protein</fullName>
    </submittedName>
</protein>
<reference evidence="3 4" key="1">
    <citation type="submission" date="2020-03" db="EMBL/GenBank/DDBJ databases">
        <authorList>
            <person name="Zhu W."/>
        </authorList>
    </citation>
    <scope>NUCLEOTIDE SEQUENCE [LARGE SCALE GENOMIC DNA]</scope>
    <source>
        <strain evidence="3 4">323-1</strain>
    </source>
</reference>
<evidence type="ECO:0000313" key="4">
    <source>
        <dbReference type="Proteomes" id="UP000502297"/>
    </source>
</evidence>